<dbReference type="Proteomes" id="UP000186106">
    <property type="component" value="Unassembled WGS sequence"/>
</dbReference>
<dbReference type="EMBL" id="FTNZ01000008">
    <property type="protein sequence ID" value="SIS46264.1"/>
    <property type="molecule type" value="Genomic_DNA"/>
</dbReference>
<dbReference type="KEGG" id="cjt:EG359_06905"/>
<proteinExistence type="predicted"/>
<evidence type="ECO:0000313" key="5">
    <source>
        <dbReference type="Proteomes" id="UP000279541"/>
    </source>
</evidence>
<protein>
    <recommendedName>
        <fullName evidence="6">Tetratricopeptide repeat protein</fullName>
    </recommendedName>
</protein>
<keyword evidence="5" id="KW-1185">Reference proteome</keyword>
<dbReference type="InterPro" id="IPR011990">
    <property type="entry name" value="TPR-like_helical_dom_sf"/>
</dbReference>
<accession>A0A1N7I0M6</accession>
<dbReference type="AlphaFoldDB" id="A0A1N7I0M6"/>
<reference evidence="1 5" key="2">
    <citation type="submission" date="2018-11" db="EMBL/GenBank/DDBJ databases">
        <title>Proposal to divide the Flavobacteriaceae and reorganize its genera based on Amino Acid Identity values calculated from whole genome sequences.</title>
        <authorList>
            <person name="Nicholson A.C."/>
            <person name="Gulvik C.A."/>
            <person name="Whitney A.M."/>
            <person name="Humrighouse B.W."/>
            <person name="Bell M."/>
            <person name="Holmes B."/>
            <person name="Steigerwalt A.G."/>
            <person name="Villarma A."/>
            <person name="Sheth M."/>
            <person name="Batra D."/>
            <person name="Pryor J."/>
            <person name="Bernardet J.-F."/>
            <person name="Hugo C."/>
            <person name="Kampfer P."/>
            <person name="Newman J."/>
            <person name="McQuiston J.R."/>
        </authorList>
    </citation>
    <scope>NUCLEOTIDE SEQUENCE [LARGE SCALE GENOMIC DNA]</scope>
    <source>
        <strain evidence="1 5">DSM 16927</strain>
    </source>
</reference>
<evidence type="ECO:0008006" key="6">
    <source>
        <dbReference type="Google" id="ProtNLM"/>
    </source>
</evidence>
<dbReference type="STRING" id="112234.SAMN05421768_10224"/>
<sequence>MIKFSEVIIVKIALSMRNFLLSFLFFFSISFSLGAQTKTILNEEYIDTKLEELRFNTKISDPEKEKALFSLKSESEKIGYQWGIPKSGRCIIEIYEKQKKNREIIKLATELEKTDAGPEAYRTMANLYRSKALALEYMGLDEASLKDFKTAVSYAKKIKDSNIRNYTLSLSYNNMTIYFLNKRLENTTYKDSVIAYSKKSIESAQLINGNSKEIPLTKKYEMLSFSYMRLGISSLEEANQPGNLQKAEKYLNESLNIVNTYNLLDDSKVILMNQLSWMYLEKKEYQKTIQYANLARDLEKQFPNPTNRIESFEFLASAYSEMGDSKNAKIYMDKYTYLKDTIRITEKNNTDYSSNILLQDSKKIRKKYLQ</sequence>
<evidence type="ECO:0000313" key="2">
    <source>
        <dbReference type="EMBL" id="SIS30578.1"/>
    </source>
</evidence>
<dbReference type="Proteomes" id="UP000279541">
    <property type="component" value="Chromosome"/>
</dbReference>
<organism evidence="2 4">
    <name type="scientific">Chryseobacterium joostei</name>
    <dbReference type="NCBI Taxonomy" id="112234"/>
    <lineage>
        <taxon>Bacteria</taxon>
        <taxon>Pseudomonadati</taxon>
        <taxon>Bacteroidota</taxon>
        <taxon>Flavobacteriia</taxon>
        <taxon>Flavobacteriales</taxon>
        <taxon>Weeksellaceae</taxon>
        <taxon>Chryseobacterium group</taxon>
        <taxon>Chryseobacterium</taxon>
    </lineage>
</organism>
<evidence type="ECO:0000313" key="4">
    <source>
        <dbReference type="Proteomes" id="UP000186106"/>
    </source>
</evidence>
<gene>
    <name evidence="1" type="ORF">EG359_06905</name>
    <name evidence="2" type="ORF">SAMN05421768_10224</name>
    <name evidence="3" type="ORF">SAMN05421768_10823</name>
</gene>
<evidence type="ECO:0000313" key="3">
    <source>
        <dbReference type="EMBL" id="SIS46264.1"/>
    </source>
</evidence>
<dbReference type="EMBL" id="CP033926">
    <property type="protein sequence ID" value="AZA99346.1"/>
    <property type="molecule type" value="Genomic_DNA"/>
</dbReference>
<dbReference type="SUPFAM" id="SSF48452">
    <property type="entry name" value="TPR-like"/>
    <property type="match status" value="1"/>
</dbReference>
<name>A0A1N7I0M6_9FLAO</name>
<dbReference type="EMBL" id="FTNZ01000002">
    <property type="protein sequence ID" value="SIS30578.1"/>
    <property type="molecule type" value="Genomic_DNA"/>
</dbReference>
<reference evidence="2 4" key="1">
    <citation type="submission" date="2017-01" db="EMBL/GenBank/DDBJ databases">
        <authorList>
            <person name="Mah S.A."/>
            <person name="Swanson W.J."/>
            <person name="Moy G.W."/>
            <person name="Vacquier V.D."/>
        </authorList>
    </citation>
    <scope>NUCLEOTIDE SEQUENCE [LARGE SCALE GENOMIC DNA]</scope>
    <source>
        <strain evidence="2 4">DSM 16927</strain>
    </source>
</reference>
<dbReference type="Gene3D" id="1.25.40.10">
    <property type="entry name" value="Tetratricopeptide repeat domain"/>
    <property type="match status" value="1"/>
</dbReference>
<evidence type="ECO:0000313" key="1">
    <source>
        <dbReference type="EMBL" id="AZA99346.1"/>
    </source>
</evidence>